<dbReference type="Pfam" id="PF21447">
    <property type="entry name" value="Ppx-GppA_III"/>
    <property type="match status" value="1"/>
</dbReference>
<dbReference type="Pfam" id="PF02541">
    <property type="entry name" value="Ppx-GppA"/>
    <property type="match status" value="1"/>
</dbReference>
<dbReference type="InterPro" id="IPR003695">
    <property type="entry name" value="Ppx_GppA_N"/>
</dbReference>
<organism evidence="4 5">
    <name type="scientific">Jeotgalibaca arthritidis</name>
    <dbReference type="NCBI Taxonomy" id="1868794"/>
    <lineage>
        <taxon>Bacteria</taxon>
        <taxon>Bacillati</taxon>
        <taxon>Bacillota</taxon>
        <taxon>Bacilli</taxon>
        <taxon>Lactobacillales</taxon>
        <taxon>Carnobacteriaceae</taxon>
        <taxon>Jeotgalibaca</taxon>
    </lineage>
</organism>
<dbReference type="InterPro" id="IPR043129">
    <property type="entry name" value="ATPase_NBD"/>
</dbReference>
<accession>A0A6G7K7U5</accession>
<name>A0A6G7K7U5_9LACT</name>
<evidence type="ECO:0000259" key="2">
    <source>
        <dbReference type="Pfam" id="PF02541"/>
    </source>
</evidence>
<evidence type="ECO:0000313" key="4">
    <source>
        <dbReference type="EMBL" id="QII81291.1"/>
    </source>
</evidence>
<dbReference type="KEGG" id="jar:G7057_01585"/>
<gene>
    <name evidence="4" type="ORF">G7057_01585</name>
</gene>
<dbReference type="Proteomes" id="UP000501451">
    <property type="component" value="Chromosome"/>
</dbReference>
<dbReference type="EMBL" id="CP049740">
    <property type="protein sequence ID" value="QII81291.1"/>
    <property type="molecule type" value="Genomic_DNA"/>
</dbReference>
<evidence type="ECO:0000259" key="3">
    <source>
        <dbReference type="Pfam" id="PF21447"/>
    </source>
</evidence>
<dbReference type="Gene3D" id="3.30.420.150">
    <property type="entry name" value="Exopolyphosphatase. Domain 2"/>
    <property type="match status" value="1"/>
</dbReference>
<dbReference type="InterPro" id="IPR048950">
    <property type="entry name" value="Ppx_GppA_C"/>
</dbReference>
<feature type="domain" description="Ppx/GppA phosphatase C-terminal" evidence="3">
    <location>
        <begin position="342"/>
        <end position="477"/>
    </location>
</feature>
<dbReference type="PANTHER" id="PTHR30005:SF0">
    <property type="entry name" value="RETROGRADE REGULATION PROTEIN 2"/>
    <property type="match status" value="1"/>
</dbReference>
<keyword evidence="5" id="KW-1185">Reference proteome</keyword>
<dbReference type="Gene3D" id="3.30.420.40">
    <property type="match status" value="1"/>
</dbReference>
<evidence type="ECO:0000313" key="5">
    <source>
        <dbReference type="Proteomes" id="UP000501451"/>
    </source>
</evidence>
<dbReference type="InterPro" id="IPR050273">
    <property type="entry name" value="GppA/Ppx_hydrolase"/>
</dbReference>
<dbReference type="PANTHER" id="PTHR30005">
    <property type="entry name" value="EXOPOLYPHOSPHATASE"/>
    <property type="match status" value="1"/>
</dbReference>
<evidence type="ECO:0000256" key="1">
    <source>
        <dbReference type="ARBA" id="ARBA00007125"/>
    </source>
</evidence>
<dbReference type="AlphaFoldDB" id="A0A6G7K7U5"/>
<dbReference type="SUPFAM" id="SSF53067">
    <property type="entry name" value="Actin-like ATPase domain"/>
    <property type="match status" value="2"/>
</dbReference>
<dbReference type="RefSeq" id="WP_166160766.1">
    <property type="nucleotide sequence ID" value="NZ_CP049740.1"/>
</dbReference>
<protein>
    <submittedName>
        <fullName evidence="4">Ppx/GppA family phosphatase</fullName>
    </submittedName>
</protein>
<feature type="domain" description="Ppx/GppA phosphatase N-terminal" evidence="2">
    <location>
        <begin position="20"/>
        <end position="304"/>
    </location>
</feature>
<dbReference type="SUPFAM" id="SSF109604">
    <property type="entry name" value="HD-domain/PDEase-like"/>
    <property type="match status" value="1"/>
</dbReference>
<dbReference type="CDD" id="cd24052">
    <property type="entry name" value="ASKHA_NBD_HpPPX-GppA-like"/>
    <property type="match status" value="1"/>
</dbReference>
<dbReference type="GO" id="GO:0006357">
    <property type="term" value="P:regulation of transcription by RNA polymerase II"/>
    <property type="evidence" value="ECO:0007669"/>
    <property type="project" value="TreeGrafter"/>
</dbReference>
<comment type="similarity">
    <text evidence="1">Belongs to the GppA/Ppx family.</text>
</comment>
<proteinExistence type="inferred from homology"/>
<reference evidence="4 5" key="1">
    <citation type="journal article" date="2017" name="Int. J. Syst. Evol. Microbiol.">
        <title>Jeotgalibaca porci sp. nov. and Jeotgalibaca arthritidis sp. nov., isolated from pigs, and emended description of the genus Jeotgalibaca.</title>
        <authorList>
            <person name="Zamora L."/>
            <person name="Perez-Sancho M."/>
            <person name="Dominguez L."/>
            <person name="Fernandez-Garayzabal J.F."/>
            <person name="Vela A.I."/>
        </authorList>
    </citation>
    <scope>NUCLEOTIDE SEQUENCE [LARGE SCALE GENOMIC DNA]</scope>
    <source>
        <strain evidence="4 5">CECT 9157</strain>
    </source>
</reference>
<sequence length="513" mass="58508">MNSEMISLIDIGSNTIRLVIFEIGEDYRLYELQNIKTPARLSQYLNEDKVMSQDGIDVLVNVLDNFYDVSKRYKVSKLMPMATAAIRQAANQADILKQVKKKVGIQIQIIPEEKEAFYGSYAVARTTQTKNSVTVDIGGGSTEITLFENKKVINYHSFPFGVVTLKQLFFSDKDHNNDKAIVKMTQFVKEQFKSLKWLKKCQLPITAIGGSARSIANVHQRTVDYPLGGVHGYQMSANDLNDTLELFKSLTIPELQNLDGLSQDRADIIIPANVVFKSLFEEVKAPVFIFSNKGLREGIIMDYINEKTDQTAFSTQNVANQSIYRLGLAYHTQDHVADYRGFLVSALYEELCKQNIFEKDGQIARLLQYGSYLYYMGEYIENSAGSQHTFYIISNSELDGVSHQDRVVISLLASYKNKSLFNQYIKPFHHWFNVSYIDHIRHLGGVIKFANALNDSHMSVIKKISLVKTKDGYDLQLFHNGPVIAERYRASRQKKHLDRLLRKDLNLSFIELP</sequence>
<dbReference type="Gene3D" id="1.10.3210.10">
    <property type="entry name" value="Hypothetical protein af1432"/>
    <property type="match status" value="1"/>
</dbReference>